<sequence length="240" mass="25577">MKLTTLLYGTLAITTNVLAQNITGSASKISNNPKSSISSPTKPSSAYTHWSSSAAATPSVKPNHNVQHPNNTTGRPHAKVDTVNNSEGVPSSLRVENCKHTAFCHESPASLFFCKSLHTFIVKCAGVLPPTPPSNHFATFRASPNATASYQEPYVSNDTAAAALIQTNPPGCNWDAGFYLLEEALESTPCSDIDKGASEGELRAKICEMWVGMGSRCKNKSGPSRCRGRRSVIEVVGLVV</sequence>
<feature type="compositionally biased region" description="Polar residues" evidence="1">
    <location>
        <begin position="47"/>
        <end position="74"/>
    </location>
</feature>
<feature type="region of interest" description="Disordered" evidence="1">
    <location>
        <begin position="28"/>
        <end position="89"/>
    </location>
</feature>
<name>A0A6A6S969_9PLEO</name>
<evidence type="ECO:0000256" key="2">
    <source>
        <dbReference type="SAM" id="SignalP"/>
    </source>
</evidence>
<keyword evidence="2" id="KW-0732">Signal</keyword>
<evidence type="ECO:0000313" key="4">
    <source>
        <dbReference type="Proteomes" id="UP000799753"/>
    </source>
</evidence>
<dbReference type="OrthoDB" id="10516089at2759"/>
<organism evidence="3 4">
    <name type="scientific">Massarina eburnea CBS 473.64</name>
    <dbReference type="NCBI Taxonomy" id="1395130"/>
    <lineage>
        <taxon>Eukaryota</taxon>
        <taxon>Fungi</taxon>
        <taxon>Dikarya</taxon>
        <taxon>Ascomycota</taxon>
        <taxon>Pezizomycotina</taxon>
        <taxon>Dothideomycetes</taxon>
        <taxon>Pleosporomycetidae</taxon>
        <taxon>Pleosporales</taxon>
        <taxon>Massarineae</taxon>
        <taxon>Massarinaceae</taxon>
        <taxon>Massarina</taxon>
    </lineage>
</organism>
<accession>A0A6A6S969</accession>
<keyword evidence="4" id="KW-1185">Reference proteome</keyword>
<dbReference type="EMBL" id="MU006778">
    <property type="protein sequence ID" value="KAF2644406.1"/>
    <property type="molecule type" value="Genomic_DNA"/>
</dbReference>
<dbReference type="Proteomes" id="UP000799753">
    <property type="component" value="Unassembled WGS sequence"/>
</dbReference>
<evidence type="ECO:0000313" key="3">
    <source>
        <dbReference type="EMBL" id="KAF2644406.1"/>
    </source>
</evidence>
<gene>
    <name evidence="3" type="ORF">P280DRAFT_534831</name>
</gene>
<feature type="compositionally biased region" description="Low complexity" evidence="1">
    <location>
        <begin position="28"/>
        <end position="46"/>
    </location>
</feature>
<reference evidence="3" key="1">
    <citation type="journal article" date="2020" name="Stud. Mycol.">
        <title>101 Dothideomycetes genomes: a test case for predicting lifestyles and emergence of pathogens.</title>
        <authorList>
            <person name="Haridas S."/>
            <person name="Albert R."/>
            <person name="Binder M."/>
            <person name="Bloem J."/>
            <person name="Labutti K."/>
            <person name="Salamov A."/>
            <person name="Andreopoulos B."/>
            <person name="Baker S."/>
            <person name="Barry K."/>
            <person name="Bills G."/>
            <person name="Bluhm B."/>
            <person name="Cannon C."/>
            <person name="Castanera R."/>
            <person name="Culley D."/>
            <person name="Daum C."/>
            <person name="Ezra D."/>
            <person name="Gonzalez J."/>
            <person name="Henrissat B."/>
            <person name="Kuo A."/>
            <person name="Liang C."/>
            <person name="Lipzen A."/>
            <person name="Lutzoni F."/>
            <person name="Magnuson J."/>
            <person name="Mondo S."/>
            <person name="Nolan M."/>
            <person name="Ohm R."/>
            <person name="Pangilinan J."/>
            <person name="Park H.-J."/>
            <person name="Ramirez L."/>
            <person name="Alfaro M."/>
            <person name="Sun H."/>
            <person name="Tritt A."/>
            <person name="Yoshinaga Y."/>
            <person name="Zwiers L.-H."/>
            <person name="Turgeon B."/>
            <person name="Goodwin S."/>
            <person name="Spatafora J."/>
            <person name="Crous P."/>
            <person name="Grigoriev I."/>
        </authorList>
    </citation>
    <scope>NUCLEOTIDE SEQUENCE</scope>
    <source>
        <strain evidence="3">CBS 473.64</strain>
    </source>
</reference>
<proteinExistence type="predicted"/>
<protein>
    <submittedName>
        <fullName evidence="3">Uncharacterized protein</fullName>
    </submittedName>
</protein>
<feature type="chain" id="PRO_5025353939" evidence="2">
    <location>
        <begin position="20"/>
        <end position="240"/>
    </location>
</feature>
<evidence type="ECO:0000256" key="1">
    <source>
        <dbReference type="SAM" id="MobiDB-lite"/>
    </source>
</evidence>
<feature type="signal peptide" evidence="2">
    <location>
        <begin position="1"/>
        <end position="19"/>
    </location>
</feature>
<dbReference type="AlphaFoldDB" id="A0A6A6S969"/>